<keyword evidence="5" id="KW-0106">Calcium</keyword>
<name>A0A6H5G003_9HEMI</name>
<dbReference type="InterPro" id="IPR024607">
    <property type="entry name" value="Sulfatase_CS"/>
</dbReference>
<keyword evidence="4" id="KW-0378">Hydrolase</keyword>
<dbReference type="InterPro" id="IPR047115">
    <property type="entry name" value="ARSB"/>
</dbReference>
<comment type="cofactor">
    <cofactor evidence="1">
        <name>Ca(2+)</name>
        <dbReference type="ChEBI" id="CHEBI:29108"/>
    </cofactor>
</comment>
<dbReference type="PANTHER" id="PTHR10342">
    <property type="entry name" value="ARYLSULFATASE"/>
    <property type="match status" value="1"/>
</dbReference>
<reference evidence="8 9" key="1">
    <citation type="submission" date="2020-02" db="EMBL/GenBank/DDBJ databases">
        <authorList>
            <person name="Ferguson B K."/>
        </authorList>
    </citation>
    <scope>NUCLEOTIDE SEQUENCE [LARGE SCALE GENOMIC DNA]</scope>
</reference>
<evidence type="ECO:0000313" key="8">
    <source>
        <dbReference type="EMBL" id="CAA9995171.1"/>
    </source>
</evidence>
<evidence type="ECO:0000256" key="6">
    <source>
        <dbReference type="ARBA" id="ARBA00023180"/>
    </source>
</evidence>
<dbReference type="Gene3D" id="3.30.1120.10">
    <property type="match status" value="1"/>
</dbReference>
<dbReference type="PROSITE" id="PS00149">
    <property type="entry name" value="SULFATASE_2"/>
    <property type="match status" value="1"/>
</dbReference>
<comment type="similarity">
    <text evidence="2">Belongs to the sulfatase family.</text>
</comment>
<protein>
    <recommendedName>
        <fullName evidence="7">Sulfatase N-terminal domain-containing protein</fullName>
    </recommendedName>
</protein>
<dbReference type="EMBL" id="CADCXU010003164">
    <property type="protein sequence ID" value="CAA9995171.1"/>
    <property type="molecule type" value="Genomic_DNA"/>
</dbReference>
<evidence type="ECO:0000259" key="7">
    <source>
        <dbReference type="Pfam" id="PF00884"/>
    </source>
</evidence>
<sequence>MQHNVIADAAPWGLPLTEKLLPERLNELGYESHAIGKWHLGYFKRQYTPTFRGFATHFGSWSSHQDYFNHRMQAAFLEYEGLDLRDNMEPDWSESGNYTTRLLTEKAEKLIANHNVTKPLFLYLAHLAPHAGNFDYPLQAPPETVKMFAHVKPIERKKSTPWEGALRTVAAVWSQRISPNRGVMNHLMHLADWMPTLYVAGGGNVSDLGEIDGVSHWDFFARPGAEAPRNEILHNIDEITRYSAIRMGSYKYVNGTTFFGYLDGWYGSKNSAEDYNVTAVLGSTVAAILGSRSEKSILRLRSRAVVNCPAKEPGEIFSPCDPSKGPCLFNLEKDPCERNNLYGSADRHLIERMERRLNEFEAARVPAGNERPEGAGDPRFHNHTWTCWRDDEELPLFASLRF</sequence>
<evidence type="ECO:0000256" key="1">
    <source>
        <dbReference type="ARBA" id="ARBA00001913"/>
    </source>
</evidence>
<dbReference type="OrthoDB" id="103349at2759"/>
<keyword evidence="3" id="KW-0479">Metal-binding</keyword>
<evidence type="ECO:0000256" key="5">
    <source>
        <dbReference type="ARBA" id="ARBA00022837"/>
    </source>
</evidence>
<dbReference type="InterPro" id="IPR017850">
    <property type="entry name" value="Alkaline_phosphatase_core_sf"/>
</dbReference>
<feature type="domain" description="Sulfatase N-terminal" evidence="7">
    <location>
        <begin position="9"/>
        <end position="158"/>
    </location>
</feature>
<accession>A0A6H5G003</accession>
<dbReference type="AlphaFoldDB" id="A0A6H5G003"/>
<evidence type="ECO:0000256" key="3">
    <source>
        <dbReference type="ARBA" id="ARBA00022723"/>
    </source>
</evidence>
<dbReference type="Gene3D" id="3.40.720.10">
    <property type="entry name" value="Alkaline Phosphatase, subunit A"/>
    <property type="match status" value="2"/>
</dbReference>
<dbReference type="InterPro" id="IPR000917">
    <property type="entry name" value="Sulfatase_N"/>
</dbReference>
<organism evidence="8 9">
    <name type="scientific">Nesidiocoris tenuis</name>
    <dbReference type="NCBI Taxonomy" id="355587"/>
    <lineage>
        <taxon>Eukaryota</taxon>
        <taxon>Metazoa</taxon>
        <taxon>Ecdysozoa</taxon>
        <taxon>Arthropoda</taxon>
        <taxon>Hexapoda</taxon>
        <taxon>Insecta</taxon>
        <taxon>Pterygota</taxon>
        <taxon>Neoptera</taxon>
        <taxon>Paraneoptera</taxon>
        <taxon>Hemiptera</taxon>
        <taxon>Heteroptera</taxon>
        <taxon>Panheteroptera</taxon>
        <taxon>Cimicomorpha</taxon>
        <taxon>Miridae</taxon>
        <taxon>Dicyphina</taxon>
        <taxon>Nesidiocoris</taxon>
    </lineage>
</organism>
<dbReference type="SUPFAM" id="SSF53649">
    <property type="entry name" value="Alkaline phosphatase-like"/>
    <property type="match status" value="1"/>
</dbReference>
<proteinExistence type="inferred from homology"/>
<dbReference type="PANTHER" id="PTHR10342:SF264">
    <property type="entry name" value="MIP05773P-RELATED"/>
    <property type="match status" value="1"/>
</dbReference>
<dbReference type="Proteomes" id="UP000479000">
    <property type="component" value="Unassembled WGS sequence"/>
</dbReference>
<evidence type="ECO:0000256" key="2">
    <source>
        <dbReference type="ARBA" id="ARBA00008779"/>
    </source>
</evidence>
<dbReference type="GO" id="GO:0008484">
    <property type="term" value="F:sulfuric ester hydrolase activity"/>
    <property type="evidence" value="ECO:0007669"/>
    <property type="project" value="InterPro"/>
</dbReference>
<gene>
    <name evidence="8" type="ORF">NTEN_LOCUS1962</name>
</gene>
<evidence type="ECO:0000256" key="4">
    <source>
        <dbReference type="ARBA" id="ARBA00022801"/>
    </source>
</evidence>
<dbReference type="Pfam" id="PF00884">
    <property type="entry name" value="Sulfatase"/>
    <property type="match status" value="1"/>
</dbReference>
<keyword evidence="6" id="KW-0325">Glycoprotein</keyword>
<dbReference type="GO" id="GO:0046872">
    <property type="term" value="F:metal ion binding"/>
    <property type="evidence" value="ECO:0007669"/>
    <property type="project" value="UniProtKB-KW"/>
</dbReference>
<evidence type="ECO:0000313" key="9">
    <source>
        <dbReference type="Proteomes" id="UP000479000"/>
    </source>
</evidence>
<keyword evidence="9" id="KW-1185">Reference proteome</keyword>